<feature type="region of interest" description="Disordered" evidence="1">
    <location>
        <begin position="1"/>
        <end position="20"/>
    </location>
</feature>
<dbReference type="RefSeq" id="WP_179253485.1">
    <property type="nucleotide sequence ID" value="NZ_JBHEEM010000020.1"/>
</dbReference>
<reference evidence="2 3" key="1">
    <citation type="submission" date="2017-07" db="EMBL/GenBank/DDBJ databases">
        <title>Phylogenetic study on the rhizospheric bacterium Ochrobactrum sp. A44.</title>
        <authorList>
            <person name="Krzyzanowska D.M."/>
            <person name="Ossowicki A."/>
            <person name="Rajewska M."/>
            <person name="Maciag T."/>
            <person name="Kaczynski Z."/>
            <person name="Czerwicka M."/>
            <person name="Jafra S."/>
        </authorList>
    </citation>
    <scope>NUCLEOTIDE SEQUENCE [LARGE SCALE GENOMIC DNA]</scope>
    <source>
        <strain evidence="2 3">CCUG 30717</strain>
    </source>
</reference>
<name>A0A256GHE6_9HYPH</name>
<feature type="region of interest" description="Disordered" evidence="1">
    <location>
        <begin position="30"/>
        <end position="55"/>
    </location>
</feature>
<evidence type="ECO:0000313" key="2">
    <source>
        <dbReference type="EMBL" id="OYR26574.1"/>
    </source>
</evidence>
<comment type="caution">
    <text evidence="2">The sequence shown here is derived from an EMBL/GenBank/DDBJ whole genome shotgun (WGS) entry which is preliminary data.</text>
</comment>
<protein>
    <submittedName>
        <fullName evidence="2">Uncharacterized protein</fullName>
    </submittedName>
</protein>
<gene>
    <name evidence="2" type="ORF">CEV34_2235</name>
</gene>
<dbReference type="Proteomes" id="UP000216188">
    <property type="component" value="Unassembled WGS sequence"/>
</dbReference>
<dbReference type="EMBL" id="NNRM01000018">
    <property type="protein sequence ID" value="OYR26574.1"/>
    <property type="molecule type" value="Genomic_DNA"/>
</dbReference>
<feature type="compositionally biased region" description="Basic and acidic residues" evidence="1">
    <location>
        <begin position="1"/>
        <end position="19"/>
    </location>
</feature>
<proteinExistence type="predicted"/>
<sequence>MTDRHEAGRHGSMKRKDFWRNGLAMNQIPVAEGVGGRQAGNGRNAGPGTGGRDEAGDRAGYVFLWVSRVALISVAAPVSRPLQNGLFNGLIWPKTGFASTDLPQRPRQTFFP</sequence>
<evidence type="ECO:0000256" key="1">
    <source>
        <dbReference type="SAM" id="MobiDB-lite"/>
    </source>
</evidence>
<keyword evidence="3" id="KW-1185">Reference proteome</keyword>
<evidence type="ECO:0000313" key="3">
    <source>
        <dbReference type="Proteomes" id="UP000216188"/>
    </source>
</evidence>
<feature type="compositionally biased region" description="Gly residues" evidence="1">
    <location>
        <begin position="33"/>
        <end position="50"/>
    </location>
</feature>
<accession>A0A256GHE6</accession>
<organism evidence="2 3">
    <name type="scientific">Brucella pseudogrignonensis</name>
    <dbReference type="NCBI Taxonomy" id="419475"/>
    <lineage>
        <taxon>Bacteria</taxon>
        <taxon>Pseudomonadati</taxon>
        <taxon>Pseudomonadota</taxon>
        <taxon>Alphaproteobacteria</taxon>
        <taxon>Hyphomicrobiales</taxon>
        <taxon>Brucellaceae</taxon>
        <taxon>Brucella/Ochrobactrum group</taxon>
        <taxon>Brucella</taxon>
    </lineage>
</organism>
<dbReference type="AlphaFoldDB" id="A0A256GHE6"/>